<proteinExistence type="predicted"/>
<protein>
    <submittedName>
        <fullName evidence="2">Uncharacterized protein</fullName>
    </submittedName>
</protein>
<dbReference type="eggNOG" id="ENOG502RA40">
    <property type="taxonomic scope" value="Eukaryota"/>
</dbReference>
<keyword evidence="3" id="KW-1185">Reference proteome</keyword>
<dbReference type="VEuPathDB" id="FungiDB:MYCTH_2113448"/>
<dbReference type="AlphaFoldDB" id="G2QPM9"/>
<evidence type="ECO:0000313" key="3">
    <source>
        <dbReference type="Proteomes" id="UP000007322"/>
    </source>
</evidence>
<feature type="compositionally biased region" description="Basic and acidic residues" evidence="1">
    <location>
        <begin position="107"/>
        <end position="118"/>
    </location>
</feature>
<reference evidence="2 3" key="1">
    <citation type="journal article" date="2011" name="Nat. Biotechnol.">
        <title>Comparative genomic analysis of the thermophilic biomass-degrading fungi Myceliophthora thermophila and Thielavia terrestris.</title>
        <authorList>
            <person name="Berka R.M."/>
            <person name="Grigoriev I.V."/>
            <person name="Otillar R."/>
            <person name="Salamov A."/>
            <person name="Grimwood J."/>
            <person name="Reid I."/>
            <person name="Ishmael N."/>
            <person name="John T."/>
            <person name="Darmond C."/>
            <person name="Moisan M.-C."/>
            <person name="Henrissat B."/>
            <person name="Coutinho P.M."/>
            <person name="Lombard V."/>
            <person name="Natvig D.O."/>
            <person name="Lindquist E."/>
            <person name="Schmutz J."/>
            <person name="Lucas S."/>
            <person name="Harris P."/>
            <person name="Powlowski J."/>
            <person name="Bellemare A."/>
            <person name="Taylor D."/>
            <person name="Butler G."/>
            <person name="de Vries R.P."/>
            <person name="Allijn I.E."/>
            <person name="van den Brink J."/>
            <person name="Ushinsky S."/>
            <person name="Storms R."/>
            <person name="Powell A.J."/>
            <person name="Paulsen I.T."/>
            <person name="Elbourne L.D.H."/>
            <person name="Baker S.E."/>
            <person name="Magnuson J."/>
            <person name="LaBoissiere S."/>
            <person name="Clutterbuck A.J."/>
            <person name="Martinez D."/>
            <person name="Wogulis M."/>
            <person name="de Leon A.L."/>
            <person name="Rey M.W."/>
            <person name="Tsang A."/>
        </authorList>
    </citation>
    <scope>NUCLEOTIDE SEQUENCE [LARGE SCALE GENOMIC DNA]</scope>
    <source>
        <strain evidence="3">ATCC 42464 / BCRC 31852 / DSM 1799</strain>
    </source>
</reference>
<dbReference type="Proteomes" id="UP000007322">
    <property type="component" value="Chromosome 7"/>
</dbReference>
<dbReference type="KEGG" id="mtm:MYCTH_2113448"/>
<feature type="compositionally biased region" description="Pro residues" evidence="1">
    <location>
        <begin position="93"/>
        <end position="105"/>
    </location>
</feature>
<name>G2QPM9_THET4</name>
<feature type="region of interest" description="Disordered" evidence="1">
    <location>
        <begin position="433"/>
        <end position="464"/>
    </location>
</feature>
<organism evidence="2 3">
    <name type="scientific">Thermothelomyces thermophilus (strain ATCC 42464 / BCRC 31852 / DSM 1799)</name>
    <name type="common">Sporotrichum thermophile</name>
    <dbReference type="NCBI Taxonomy" id="573729"/>
    <lineage>
        <taxon>Eukaryota</taxon>
        <taxon>Fungi</taxon>
        <taxon>Dikarya</taxon>
        <taxon>Ascomycota</taxon>
        <taxon>Pezizomycotina</taxon>
        <taxon>Sordariomycetes</taxon>
        <taxon>Sordariomycetidae</taxon>
        <taxon>Sordariales</taxon>
        <taxon>Chaetomiaceae</taxon>
        <taxon>Thermothelomyces</taxon>
    </lineage>
</organism>
<accession>G2QPM9</accession>
<evidence type="ECO:0000313" key="2">
    <source>
        <dbReference type="EMBL" id="AEO61542.1"/>
    </source>
</evidence>
<sequence>MASVPDNRLPWKRVEPSSILDSESPFSSGLESEISNRMDNKAASTSYQESRILSAQAIQEIENELGDVGRGADFPMSRARGSSTSSRDSGNGVPPPPTRPPPVPHIPNEHRLATRRSDVGGGGGDSLPLPRVRPSRPRCASTPITSSTTPAVRSRQRESQEQVPCETARPVSGGGLCPARAPSTPAPSTAPKCSLFPPVQSFPVSPAAPSCSSSSTAEPSAVLSYRSRCFSPFWLDEFSRPLRPQDLDPESPYGYPAPPAFLHNWETPNRACAKGAVNAATAHRAGKIGPPVGSRPRPIPAVAVASTAPVYDPVPLHSSLDFPSVPTLVTGGFAYSSMMSPYEAQTSLDWPGPAAGVRCPPDNPRLGRRNGAREGGEKGGRGGQGESAQAQACRFPRLEHELLSAEEAAAAITAAAGVRNTIFIDRGIDLGGTNGASSCYGNEDEVGRERRVREDERKEKQGSM</sequence>
<dbReference type="RefSeq" id="XP_003666787.1">
    <property type="nucleotide sequence ID" value="XM_003666739.1"/>
</dbReference>
<feature type="compositionally biased region" description="Low complexity" evidence="1">
    <location>
        <begin position="126"/>
        <end position="150"/>
    </location>
</feature>
<feature type="region of interest" description="Disordered" evidence="1">
    <location>
        <begin position="64"/>
        <end position="190"/>
    </location>
</feature>
<dbReference type="InParanoid" id="G2QPM9"/>
<feature type="compositionally biased region" description="Polar residues" evidence="1">
    <location>
        <begin position="80"/>
        <end position="89"/>
    </location>
</feature>
<feature type="compositionally biased region" description="Basic and acidic residues" evidence="1">
    <location>
        <begin position="445"/>
        <end position="464"/>
    </location>
</feature>
<dbReference type="OrthoDB" id="4590993at2759"/>
<feature type="region of interest" description="Disordered" evidence="1">
    <location>
        <begin position="353"/>
        <end position="391"/>
    </location>
</feature>
<dbReference type="HOGENOM" id="CLU_589474_0_0_1"/>
<gene>
    <name evidence="2" type="ORF">MYCTH_2113448</name>
</gene>
<feature type="compositionally biased region" description="Basic and acidic residues" evidence="1">
    <location>
        <begin position="371"/>
        <end position="380"/>
    </location>
</feature>
<dbReference type="GeneID" id="11506994"/>
<feature type="region of interest" description="Disordered" evidence="1">
    <location>
        <begin position="1"/>
        <end position="49"/>
    </location>
</feature>
<feature type="compositionally biased region" description="Polar residues" evidence="1">
    <location>
        <begin position="19"/>
        <end position="33"/>
    </location>
</feature>
<feature type="compositionally biased region" description="Low complexity" evidence="1">
    <location>
        <begin position="178"/>
        <end position="190"/>
    </location>
</feature>
<evidence type="ECO:0000256" key="1">
    <source>
        <dbReference type="SAM" id="MobiDB-lite"/>
    </source>
</evidence>
<dbReference type="EMBL" id="CP003008">
    <property type="protein sequence ID" value="AEO61542.1"/>
    <property type="molecule type" value="Genomic_DNA"/>
</dbReference>